<organism evidence="1 2">
    <name type="scientific">Lysobacter silvisoli</name>
    <dbReference type="NCBI Taxonomy" id="2293254"/>
    <lineage>
        <taxon>Bacteria</taxon>
        <taxon>Pseudomonadati</taxon>
        <taxon>Pseudomonadota</taxon>
        <taxon>Gammaproteobacteria</taxon>
        <taxon>Lysobacterales</taxon>
        <taxon>Lysobacteraceae</taxon>
        <taxon>Lysobacter</taxon>
    </lineage>
</organism>
<evidence type="ECO:0000313" key="1">
    <source>
        <dbReference type="EMBL" id="RDZ26656.1"/>
    </source>
</evidence>
<dbReference type="OrthoDB" id="5563826at2"/>
<dbReference type="PANTHER" id="PTHR20974:SF0">
    <property type="entry name" value="UPF0585 PROTEIN CG18661"/>
    <property type="match status" value="1"/>
</dbReference>
<gene>
    <name evidence="1" type="ORF">DX914_16885</name>
</gene>
<evidence type="ECO:0000313" key="2">
    <source>
        <dbReference type="Proteomes" id="UP000264492"/>
    </source>
</evidence>
<name>A0A371JYB9_9GAMM</name>
<reference evidence="1 2" key="1">
    <citation type="submission" date="2018-08" db="EMBL/GenBank/DDBJ databases">
        <title>Lysobacter sp. zong2l5, whole genome shotgun sequence.</title>
        <authorList>
            <person name="Zhang X."/>
            <person name="Feng G."/>
            <person name="Zhu H."/>
        </authorList>
    </citation>
    <scope>NUCLEOTIDE SEQUENCE [LARGE SCALE GENOMIC DNA]</scope>
    <source>
        <strain evidence="2">zong2l5</strain>
    </source>
</reference>
<dbReference type="AlphaFoldDB" id="A0A371JYB9"/>
<dbReference type="InterPro" id="IPR029063">
    <property type="entry name" value="SAM-dependent_MTases_sf"/>
</dbReference>
<accession>A0A371JYB9</accession>
<comment type="caution">
    <text evidence="1">The sequence shown here is derived from an EMBL/GenBank/DDBJ whole genome shotgun (WGS) entry which is preliminary data.</text>
</comment>
<dbReference type="EMBL" id="QTSU01000003">
    <property type="protein sequence ID" value="RDZ26656.1"/>
    <property type="molecule type" value="Genomic_DNA"/>
</dbReference>
<keyword evidence="2" id="KW-1185">Reference proteome</keyword>
<dbReference type="InterPro" id="IPR010342">
    <property type="entry name" value="DUF938"/>
</dbReference>
<dbReference type="PANTHER" id="PTHR20974">
    <property type="entry name" value="UPF0585 PROTEIN CG18661"/>
    <property type="match status" value="1"/>
</dbReference>
<dbReference type="SUPFAM" id="SSF53335">
    <property type="entry name" value="S-adenosyl-L-methionine-dependent methyltransferases"/>
    <property type="match status" value="1"/>
</dbReference>
<dbReference type="Gene3D" id="3.40.50.150">
    <property type="entry name" value="Vaccinia Virus protein VP39"/>
    <property type="match status" value="1"/>
</dbReference>
<dbReference type="Proteomes" id="UP000264492">
    <property type="component" value="Unassembled WGS sequence"/>
</dbReference>
<proteinExistence type="predicted"/>
<protein>
    <submittedName>
        <fullName evidence="1">DUF938 domain-containing protein</fullName>
    </submittedName>
</protein>
<dbReference type="Pfam" id="PF06080">
    <property type="entry name" value="DUF938"/>
    <property type="match status" value="1"/>
</dbReference>
<sequence length="213" mass="23282">MTDLPYAPACDRNRDPILEVLRAHLPAQAQVLEIGSGTGQHAVHFAAAVPGWTWQCSDRAEKLPGIRAWLAHASLANTPPPFELYAVTEPVPGLMPPRPPIPLDPVSRRSGYDVVYSANTLHIMGWPQAQALFAALPTLLADDSRVVVYGPFKAGGEYLSQSDLQFDAILRERDAASGLRDIEAVLALAESAGLRLIDRRAMPAHNHCLVWRR</sequence>
<dbReference type="RefSeq" id="WP_115860898.1">
    <property type="nucleotide sequence ID" value="NZ_QTSU01000003.1"/>
</dbReference>